<proteinExistence type="predicted"/>
<protein>
    <recommendedName>
        <fullName evidence="2">Tripartite tricarboxylate transporter family receptor</fullName>
    </recommendedName>
</protein>
<comment type="caution">
    <text evidence="1">The sequence shown here is derived from an EMBL/GenBank/DDBJ whole genome shotgun (WGS) entry which is preliminary data.</text>
</comment>
<dbReference type="EMBL" id="VSSQ01002584">
    <property type="protein sequence ID" value="MPM16289.1"/>
    <property type="molecule type" value="Genomic_DNA"/>
</dbReference>
<dbReference type="Pfam" id="PF03401">
    <property type="entry name" value="TctC"/>
    <property type="match status" value="1"/>
</dbReference>
<reference evidence="1" key="1">
    <citation type="submission" date="2019-08" db="EMBL/GenBank/DDBJ databases">
        <authorList>
            <person name="Kucharzyk K."/>
            <person name="Murdoch R.W."/>
            <person name="Higgins S."/>
            <person name="Loffler F."/>
        </authorList>
    </citation>
    <scope>NUCLEOTIDE SEQUENCE</scope>
</reference>
<sequence>MKSVRKFMRTLVAAVGVGVGVGVGVLSAAAHAAYPDKPIRIVVGFPPGQATDMIARIAAKKLQDTLGQPVVVDNKPGAAGIIGSESVAKAPADGYTLLVGSSGTMAINPSLYAKLPYHPLKDFVPVSILSVVPLFLAVNPQVPVQTAADLVKLAKASPGKINYGSGGSGVTSHLTMELLKNQLGMDLTHVPYKGSPAAVTDLIGGQISAMIDTGPALLPHMRTGKLRILAVASEKRNAAAPNVPTMEEAGLGHFVAPAWIGLAAPKGTPKEVVDTLYKALATGWGDAADVKEQLNALGAETALMKPDEFAKYIQSEIDKWAVAVKLSGARVD</sequence>
<dbReference type="AlphaFoldDB" id="A0A644XJL5"/>
<dbReference type="SUPFAM" id="SSF53850">
    <property type="entry name" value="Periplasmic binding protein-like II"/>
    <property type="match status" value="1"/>
</dbReference>
<evidence type="ECO:0000313" key="1">
    <source>
        <dbReference type="EMBL" id="MPM16289.1"/>
    </source>
</evidence>
<dbReference type="InterPro" id="IPR042100">
    <property type="entry name" value="Bug_dom1"/>
</dbReference>
<dbReference type="PIRSF" id="PIRSF017082">
    <property type="entry name" value="YflP"/>
    <property type="match status" value="1"/>
</dbReference>
<dbReference type="Gene3D" id="3.40.190.10">
    <property type="entry name" value="Periplasmic binding protein-like II"/>
    <property type="match status" value="1"/>
</dbReference>
<accession>A0A644XJL5</accession>
<gene>
    <name evidence="1" type="ORF">SDC9_62667</name>
</gene>
<evidence type="ECO:0008006" key="2">
    <source>
        <dbReference type="Google" id="ProtNLM"/>
    </source>
</evidence>
<dbReference type="InterPro" id="IPR005064">
    <property type="entry name" value="BUG"/>
</dbReference>
<dbReference type="Gene3D" id="3.40.190.150">
    <property type="entry name" value="Bordetella uptake gene, domain 1"/>
    <property type="match status" value="1"/>
</dbReference>
<dbReference type="PANTHER" id="PTHR42928">
    <property type="entry name" value="TRICARBOXYLATE-BINDING PROTEIN"/>
    <property type="match status" value="1"/>
</dbReference>
<organism evidence="1">
    <name type="scientific">bioreactor metagenome</name>
    <dbReference type="NCBI Taxonomy" id="1076179"/>
    <lineage>
        <taxon>unclassified sequences</taxon>
        <taxon>metagenomes</taxon>
        <taxon>ecological metagenomes</taxon>
    </lineage>
</organism>
<dbReference type="PANTHER" id="PTHR42928:SF5">
    <property type="entry name" value="BLR1237 PROTEIN"/>
    <property type="match status" value="1"/>
</dbReference>
<name>A0A644XJL5_9ZZZZ</name>
<dbReference type="CDD" id="cd13578">
    <property type="entry name" value="PBP2_Bug27"/>
    <property type="match status" value="1"/>
</dbReference>